<feature type="transmembrane region" description="Helical" evidence="1">
    <location>
        <begin position="71"/>
        <end position="91"/>
    </location>
</feature>
<sequence length="137" mass="14822">MVTDTRGRKAVLAPLGVALAAGAAFAYVGVVDPNESGHYPSCPFLALTGWFCPGCGALRATHALAHLDPVAALKLNPLLVLATPVLVYFWIRWMAGAWRGRPWRPTAPRPAHIWTLLALVLVFWVVRNLPFGAFLAP</sequence>
<keyword evidence="1" id="KW-0812">Transmembrane</keyword>
<reference evidence="4" key="1">
    <citation type="journal article" date="2019" name="Int. J. Syst. Evol. Microbiol.">
        <title>The Global Catalogue of Microorganisms (GCM) 10K type strain sequencing project: providing services to taxonomists for standard genome sequencing and annotation.</title>
        <authorList>
            <consortium name="The Broad Institute Genomics Platform"/>
            <consortium name="The Broad Institute Genome Sequencing Center for Infectious Disease"/>
            <person name="Wu L."/>
            <person name="Ma J."/>
        </authorList>
    </citation>
    <scope>NUCLEOTIDE SEQUENCE [LARGE SCALE GENOMIC DNA]</scope>
    <source>
        <strain evidence="4">ICMP 6774ER</strain>
    </source>
</reference>
<dbReference type="EMBL" id="JBHUFV010000061">
    <property type="protein sequence ID" value="MFD1937735.1"/>
    <property type="molecule type" value="Genomic_DNA"/>
</dbReference>
<keyword evidence="2" id="KW-0732">Signal</keyword>
<dbReference type="InterPro" id="IPR021215">
    <property type="entry name" value="DUF2752"/>
</dbReference>
<feature type="signal peptide" evidence="2">
    <location>
        <begin position="1"/>
        <end position="26"/>
    </location>
</feature>
<accession>A0ABW4T9P2</accession>
<evidence type="ECO:0000256" key="2">
    <source>
        <dbReference type="SAM" id="SignalP"/>
    </source>
</evidence>
<feature type="transmembrane region" description="Helical" evidence="1">
    <location>
        <begin position="112"/>
        <end position="136"/>
    </location>
</feature>
<protein>
    <submittedName>
        <fullName evidence="3">DUF2752 domain-containing protein</fullName>
    </submittedName>
</protein>
<evidence type="ECO:0000313" key="4">
    <source>
        <dbReference type="Proteomes" id="UP001597368"/>
    </source>
</evidence>
<comment type="caution">
    <text evidence="3">The sequence shown here is derived from an EMBL/GenBank/DDBJ whole genome shotgun (WGS) entry which is preliminary data.</text>
</comment>
<feature type="chain" id="PRO_5045811882" evidence="2">
    <location>
        <begin position="27"/>
        <end position="137"/>
    </location>
</feature>
<dbReference type="Pfam" id="PF10825">
    <property type="entry name" value="DUF2752"/>
    <property type="match status" value="1"/>
</dbReference>
<evidence type="ECO:0000313" key="3">
    <source>
        <dbReference type="EMBL" id="MFD1937735.1"/>
    </source>
</evidence>
<keyword evidence="1" id="KW-1133">Transmembrane helix</keyword>
<proteinExistence type="predicted"/>
<evidence type="ECO:0000256" key="1">
    <source>
        <dbReference type="SAM" id="Phobius"/>
    </source>
</evidence>
<name>A0ABW4T9P2_9ACTN</name>
<gene>
    <name evidence="3" type="ORF">ACFSKW_40330</name>
</gene>
<keyword evidence="1" id="KW-0472">Membrane</keyword>
<dbReference type="RefSeq" id="WP_379579186.1">
    <property type="nucleotide sequence ID" value="NZ_JBHUFV010000061.1"/>
</dbReference>
<organism evidence="3 4">
    <name type="scientific">Nonomuraea mangrovi</name>
    <dbReference type="NCBI Taxonomy" id="2316207"/>
    <lineage>
        <taxon>Bacteria</taxon>
        <taxon>Bacillati</taxon>
        <taxon>Actinomycetota</taxon>
        <taxon>Actinomycetes</taxon>
        <taxon>Streptosporangiales</taxon>
        <taxon>Streptosporangiaceae</taxon>
        <taxon>Nonomuraea</taxon>
    </lineage>
</organism>
<keyword evidence="4" id="KW-1185">Reference proteome</keyword>
<dbReference type="Proteomes" id="UP001597368">
    <property type="component" value="Unassembled WGS sequence"/>
</dbReference>